<dbReference type="Proteomes" id="UP000800093">
    <property type="component" value="Unassembled WGS sequence"/>
</dbReference>
<evidence type="ECO:0000256" key="1">
    <source>
        <dbReference type="SAM" id="MobiDB-lite"/>
    </source>
</evidence>
<feature type="compositionally biased region" description="Polar residues" evidence="1">
    <location>
        <begin position="248"/>
        <end position="257"/>
    </location>
</feature>
<feature type="region of interest" description="Disordered" evidence="1">
    <location>
        <begin position="207"/>
        <end position="340"/>
    </location>
</feature>
<feature type="region of interest" description="Disordered" evidence="1">
    <location>
        <begin position="140"/>
        <end position="189"/>
    </location>
</feature>
<feature type="compositionally biased region" description="Basic and acidic residues" evidence="1">
    <location>
        <begin position="143"/>
        <end position="156"/>
    </location>
</feature>
<sequence length="499" mass="55207">MADSVDQFRGNEQTELDIAVQEGILNDDDTLNQLVDQKEKFLNLATPDSELYGKVEAVFNNALAKAKTPKKAVGEILQQAMMVAEKLFMNVELAEIRARNGESGTEVPAEEPPNSQASSLAKKSRGWNLALARATKAAKAAQKKAETERVKPEAQEKVSTLESVELKTGKVFTSPPTDQQQCEQNTDPARNKLAKMFSTLKAVTEMRESSSSLTTPAAKPAGSASITSRIATSDVATLEGQTEKDTPSENTTTTMQRVDTEVTNANNTAPTKANTIPTNTNAASKAKPNTTQDTHPIPSKTKLKRKASGSTQTSDPKTKRPKKSSLSTTPAVADKPSTWPSTYGRPNPIFSASLSNTFPPFPSYKHHLAIPYLQQGLELGISKVRANFLLSDPSPDRTMSSILEHLDYGIAPDRKLCRQERRALRGMEWLFRMLKIGATKWKEASVLEVVEAAEHHMLDEWEMQIFWLNNVEPRCVKRYQWIVEKGRERRGRRERAKSG</sequence>
<name>A0A9P4K8P8_9PLEO</name>
<feature type="compositionally biased region" description="Low complexity" evidence="1">
    <location>
        <begin position="263"/>
        <end position="283"/>
    </location>
</feature>
<accession>A0A9P4K8P8</accession>
<organism evidence="2 3">
    <name type="scientific">Lojkania enalia</name>
    <dbReference type="NCBI Taxonomy" id="147567"/>
    <lineage>
        <taxon>Eukaryota</taxon>
        <taxon>Fungi</taxon>
        <taxon>Dikarya</taxon>
        <taxon>Ascomycota</taxon>
        <taxon>Pezizomycotina</taxon>
        <taxon>Dothideomycetes</taxon>
        <taxon>Pleosporomycetidae</taxon>
        <taxon>Pleosporales</taxon>
        <taxon>Pleosporales incertae sedis</taxon>
        <taxon>Lojkania</taxon>
    </lineage>
</organism>
<proteinExistence type="predicted"/>
<keyword evidence="3" id="KW-1185">Reference proteome</keyword>
<comment type="caution">
    <text evidence="2">The sequence shown here is derived from an EMBL/GenBank/DDBJ whole genome shotgun (WGS) entry which is preliminary data.</text>
</comment>
<feature type="compositionally biased region" description="Polar residues" evidence="1">
    <location>
        <begin position="224"/>
        <end position="235"/>
    </location>
</feature>
<gene>
    <name evidence="2" type="ORF">CC78DRAFT_545045</name>
</gene>
<reference evidence="3" key="1">
    <citation type="journal article" date="2020" name="Stud. Mycol.">
        <title>101 Dothideomycetes genomes: A test case for predicting lifestyles and emergence of pathogens.</title>
        <authorList>
            <person name="Haridas S."/>
            <person name="Albert R."/>
            <person name="Binder M."/>
            <person name="Bloem J."/>
            <person name="LaButti K."/>
            <person name="Salamov A."/>
            <person name="Andreopoulos B."/>
            <person name="Baker S."/>
            <person name="Barry K."/>
            <person name="Bills G."/>
            <person name="Bluhm B."/>
            <person name="Cannon C."/>
            <person name="Castanera R."/>
            <person name="Culley D."/>
            <person name="Daum C."/>
            <person name="Ezra D."/>
            <person name="Gonzalez J."/>
            <person name="Henrissat B."/>
            <person name="Kuo A."/>
            <person name="Liang C."/>
            <person name="Lipzen A."/>
            <person name="Lutzoni F."/>
            <person name="Magnuson J."/>
            <person name="Mondo S."/>
            <person name="Nolan M."/>
            <person name="Ohm R."/>
            <person name="Pangilinan J."/>
            <person name="Park H.-J."/>
            <person name="Ramirez L."/>
            <person name="Alfaro M."/>
            <person name="Sun H."/>
            <person name="Tritt A."/>
            <person name="Yoshinaga Y."/>
            <person name="Zwiers L.-H."/>
            <person name="Turgeon B."/>
            <person name="Goodwin S."/>
            <person name="Spatafora J."/>
            <person name="Crous P."/>
            <person name="Grigoriev I."/>
        </authorList>
    </citation>
    <scope>NUCLEOTIDE SEQUENCE [LARGE SCALE GENOMIC DNA]</scope>
    <source>
        <strain evidence="3">CBS 304.66</strain>
    </source>
</reference>
<evidence type="ECO:0000313" key="3">
    <source>
        <dbReference type="Proteomes" id="UP000800093"/>
    </source>
</evidence>
<feature type="region of interest" description="Disordered" evidence="1">
    <location>
        <begin position="102"/>
        <end position="123"/>
    </location>
</feature>
<feature type="compositionally biased region" description="Polar residues" evidence="1">
    <location>
        <begin position="174"/>
        <end position="188"/>
    </location>
</feature>
<evidence type="ECO:0000313" key="2">
    <source>
        <dbReference type="EMBL" id="KAF2263312.1"/>
    </source>
</evidence>
<dbReference type="AlphaFoldDB" id="A0A9P4K8P8"/>
<protein>
    <submittedName>
        <fullName evidence="2">Uncharacterized protein</fullName>
    </submittedName>
</protein>
<dbReference type="EMBL" id="ML986627">
    <property type="protein sequence ID" value="KAF2263312.1"/>
    <property type="molecule type" value="Genomic_DNA"/>
</dbReference>